<evidence type="ECO:0000313" key="1">
    <source>
        <dbReference type="EMBL" id="RSC18913.1"/>
    </source>
</evidence>
<dbReference type="RefSeq" id="WP_058667570.1">
    <property type="nucleotide sequence ID" value="NZ_CP022073.1"/>
</dbReference>
<dbReference type="EMBL" id="RKIT01000002">
    <property type="protein sequence ID" value="RSC18913.1"/>
    <property type="molecule type" value="Genomic_DNA"/>
</dbReference>
<reference evidence="2" key="1">
    <citation type="submission" date="2018-10" db="EMBL/GenBank/DDBJ databases">
        <title>FDA dAtabase for Regulatory Grade micrObial Sequences (FDA-ARGOS): Supporting development and validation of Infectious Disease Dx tests.</title>
        <authorList>
            <person name="Goldberg B."/>
            <person name="Campos J."/>
            <person name="Tallon L."/>
            <person name="Sadzewicz L."/>
            <person name="Zhao X."/>
            <person name="Vavikolanu K."/>
            <person name="Mehta A."/>
            <person name="Aluvathingal J."/>
            <person name="Nadendla S."/>
            <person name="Geyer C."/>
            <person name="Nandy P."/>
            <person name="Yan Y."/>
            <person name="Sichtig H."/>
        </authorList>
    </citation>
    <scope>NUCLEOTIDE SEQUENCE [LARGE SCALE GENOMIC DNA]</scope>
    <source>
        <strain evidence="2">FDAARGOS_526</strain>
    </source>
</reference>
<evidence type="ECO:0000313" key="2">
    <source>
        <dbReference type="Proteomes" id="UP000282299"/>
    </source>
</evidence>
<name>A0AAQ1A692_CITKO</name>
<accession>A0AAQ1A692</accession>
<gene>
    <name evidence="1" type="ORF">EGS84_19170</name>
</gene>
<organism evidence="1 2">
    <name type="scientific">Citrobacter koseri</name>
    <name type="common">Citrobacter diversus</name>
    <dbReference type="NCBI Taxonomy" id="545"/>
    <lineage>
        <taxon>Bacteria</taxon>
        <taxon>Pseudomonadati</taxon>
        <taxon>Pseudomonadota</taxon>
        <taxon>Gammaproteobacteria</taxon>
        <taxon>Enterobacterales</taxon>
        <taxon>Enterobacteriaceae</taxon>
        <taxon>Citrobacter</taxon>
    </lineage>
</organism>
<dbReference type="AlphaFoldDB" id="A0AAQ1A692"/>
<proteinExistence type="predicted"/>
<dbReference type="Proteomes" id="UP000282299">
    <property type="component" value="Unassembled WGS sequence"/>
</dbReference>
<sequence>MIDNRTASAIDQALQKHDTPVGPLFVAERHGRIKKCFSRDTAIRYLAFFMTTRAFETSGFKCRHPDVKVCHPVHGEVCQRGAVTREYFIAHQRCEHRLRRILARKREMQKWCAKWDAMHVRFVKEREELQSSKPAEVRNGSHNI</sequence>
<protein>
    <submittedName>
        <fullName evidence="1">Uncharacterized protein</fullName>
    </submittedName>
</protein>
<comment type="caution">
    <text evidence="1">The sequence shown here is derived from an EMBL/GenBank/DDBJ whole genome shotgun (WGS) entry which is preliminary data.</text>
</comment>